<name>A0A7S0U5Y8_HEMAN</name>
<reference evidence="2" key="1">
    <citation type="submission" date="2021-01" db="EMBL/GenBank/DDBJ databases">
        <authorList>
            <person name="Corre E."/>
            <person name="Pelletier E."/>
            <person name="Niang G."/>
            <person name="Scheremetjew M."/>
            <person name="Finn R."/>
            <person name="Kale V."/>
            <person name="Holt S."/>
            <person name="Cochrane G."/>
            <person name="Meng A."/>
            <person name="Brown T."/>
            <person name="Cohen L."/>
        </authorList>
    </citation>
    <scope>NUCLEOTIDE SEQUENCE</scope>
    <source>
        <strain evidence="2">CCMP441</strain>
    </source>
</reference>
<sequence>MQSGHHSLYSSSSRMLLRTSLAVAMIGAATAFSGPPSLRVPLSTAPAGCSASPARAIPANVAAFGVNVGLQQRGRVPLLTALSMTAAEKESPLEAGGLRGLEEEERRIGMWRQRFELSDEQIGALRANFDKALESSAGDLRVVDKESMKKLIESVNVELDMANVVKEGDRPVVSEGELQNYIDALKDLWEEACQEDAVEVANGECFVPLDTEKFDLSEVAAVYGMCVRDHCGIGGVCFWDSDE</sequence>
<proteinExistence type="predicted"/>
<keyword evidence="1" id="KW-0732">Signal</keyword>
<dbReference type="AlphaFoldDB" id="A0A7S0U5Y8"/>
<accession>A0A7S0U5Y8</accession>
<gene>
    <name evidence="2" type="ORF">HAND1043_LOCUS20012</name>
</gene>
<evidence type="ECO:0000313" key="2">
    <source>
        <dbReference type="EMBL" id="CAD8753506.1"/>
    </source>
</evidence>
<feature type="signal peptide" evidence="1">
    <location>
        <begin position="1"/>
        <end position="31"/>
    </location>
</feature>
<dbReference type="EMBL" id="HBFK01032951">
    <property type="protein sequence ID" value="CAD8753506.1"/>
    <property type="molecule type" value="Transcribed_RNA"/>
</dbReference>
<evidence type="ECO:0000256" key="1">
    <source>
        <dbReference type="SAM" id="SignalP"/>
    </source>
</evidence>
<feature type="chain" id="PRO_5031108245" evidence="1">
    <location>
        <begin position="32"/>
        <end position="243"/>
    </location>
</feature>
<organism evidence="2">
    <name type="scientific">Hemiselmis andersenii</name>
    <name type="common">Cryptophyte alga</name>
    <dbReference type="NCBI Taxonomy" id="464988"/>
    <lineage>
        <taxon>Eukaryota</taxon>
        <taxon>Cryptophyceae</taxon>
        <taxon>Cryptomonadales</taxon>
        <taxon>Hemiselmidaceae</taxon>
        <taxon>Hemiselmis</taxon>
    </lineage>
</organism>
<protein>
    <submittedName>
        <fullName evidence="2">Uncharacterized protein</fullName>
    </submittedName>
</protein>